<gene>
    <name evidence="2" type="ORF">LA5096_00783</name>
</gene>
<evidence type="ECO:0000313" key="3">
    <source>
        <dbReference type="Proteomes" id="UP000049983"/>
    </source>
</evidence>
<organism evidence="2 3">
    <name type="scientific">Roseibium album</name>
    <dbReference type="NCBI Taxonomy" id="311410"/>
    <lineage>
        <taxon>Bacteria</taxon>
        <taxon>Pseudomonadati</taxon>
        <taxon>Pseudomonadota</taxon>
        <taxon>Alphaproteobacteria</taxon>
        <taxon>Hyphomicrobiales</taxon>
        <taxon>Stappiaceae</taxon>
        <taxon>Roseibium</taxon>
    </lineage>
</organism>
<reference evidence="3" key="1">
    <citation type="submission" date="2015-07" db="EMBL/GenBank/DDBJ databases">
        <authorList>
            <person name="Rodrigo-Torres Lidia"/>
            <person name="Arahal R.David."/>
        </authorList>
    </citation>
    <scope>NUCLEOTIDE SEQUENCE [LARGE SCALE GENOMIC DNA]</scope>
    <source>
        <strain evidence="3">CECT 5096</strain>
    </source>
</reference>
<dbReference type="STRING" id="311410.LA5095_01927"/>
<dbReference type="InterPro" id="IPR000792">
    <property type="entry name" value="Tscrpt_reg_LuxR_C"/>
</dbReference>
<dbReference type="GO" id="GO:0006355">
    <property type="term" value="P:regulation of DNA-templated transcription"/>
    <property type="evidence" value="ECO:0007669"/>
    <property type="project" value="InterPro"/>
</dbReference>
<dbReference type="SMART" id="SM00421">
    <property type="entry name" value="HTH_LUXR"/>
    <property type="match status" value="1"/>
</dbReference>
<dbReference type="GO" id="GO:0003677">
    <property type="term" value="F:DNA binding"/>
    <property type="evidence" value="ECO:0007669"/>
    <property type="project" value="InterPro"/>
</dbReference>
<dbReference type="OrthoDB" id="7444822at2"/>
<proteinExistence type="predicted"/>
<dbReference type="Proteomes" id="UP000049983">
    <property type="component" value="Unassembled WGS sequence"/>
</dbReference>
<dbReference type="GeneID" id="97668226"/>
<dbReference type="CDD" id="cd06170">
    <property type="entry name" value="LuxR_C_like"/>
    <property type="match status" value="1"/>
</dbReference>
<dbReference type="SUPFAM" id="SSF46894">
    <property type="entry name" value="C-terminal effector domain of the bipartite response regulators"/>
    <property type="match status" value="1"/>
</dbReference>
<dbReference type="Pfam" id="PF00196">
    <property type="entry name" value="GerE"/>
    <property type="match status" value="1"/>
</dbReference>
<dbReference type="InterPro" id="IPR016032">
    <property type="entry name" value="Sig_transdc_resp-reg_C-effctor"/>
</dbReference>
<protein>
    <submittedName>
        <fullName evidence="2">ATP-dependent transcriptional regulator</fullName>
    </submittedName>
</protein>
<accession>A0A0M6Z5Q2</accession>
<evidence type="ECO:0000313" key="2">
    <source>
        <dbReference type="EMBL" id="CTQ65594.1"/>
    </source>
</evidence>
<keyword evidence="3" id="KW-1185">Reference proteome</keyword>
<dbReference type="RefSeq" id="WP_055114432.1">
    <property type="nucleotide sequence ID" value="NZ_CXWA01000002.1"/>
</dbReference>
<name>A0A0M6Z5Q2_9HYPH</name>
<sequence>MSDEIQDLTLKIYDAVADPGRWGAALDQLVDRVGAQGSIIFEWEDSEGDRRLTAPIHSGYYSSDAISVYLSKCQDMEARDQAIIRQHTHDDDEIALLDDTLLASSVDELKQQEHVQKLMRLGIFHRAAGVMNKDNRWLSLFSVQLNAARNPLDAKERHFLSQVLPHVAKALDLSIPIRQLQSRYQRVLSAIDELAIGVCVLDSRAMIVARNEEFRRQQETYRLFRVGQGGQLRIADRSGQSQLDRLMSDWREHGRFGGRPRKESILSHTDTPLCIEITPLQKSDEIGNGLFGGFVLCSTDTSLPVMCDKTRIRQAFGLTSAEASLVDAIGEGLTNPEIADRRNRSVSTVNAQTKSILAKSNCANRTQFVRMMMRFGASFLTPR</sequence>
<feature type="domain" description="HTH luxR-type" evidence="1">
    <location>
        <begin position="315"/>
        <end position="372"/>
    </location>
</feature>
<dbReference type="InterPro" id="IPR036388">
    <property type="entry name" value="WH-like_DNA-bd_sf"/>
</dbReference>
<evidence type="ECO:0000259" key="1">
    <source>
        <dbReference type="SMART" id="SM00421"/>
    </source>
</evidence>
<dbReference type="AlphaFoldDB" id="A0A0M6Z5Q2"/>
<dbReference type="EMBL" id="CXWC01000002">
    <property type="protein sequence ID" value="CTQ65594.1"/>
    <property type="molecule type" value="Genomic_DNA"/>
</dbReference>
<dbReference type="Gene3D" id="1.10.10.10">
    <property type="entry name" value="Winged helix-like DNA-binding domain superfamily/Winged helix DNA-binding domain"/>
    <property type="match status" value="1"/>
</dbReference>